<sequence>MDENALNNLTIDEVLDFEGEQTLNANSNDEDIYPYRNINIGRDNLSAFQLYRKYNNNIIKLDPEFQREGVWTLKQKSELIESIIIGIPLPILYIKENKEGDWILIDGRQRLSTIFDFMDNKFQLSNLSILKEYNGFKFSEEKESENVSTSSNKDFLKPNIRGKIEDVNLVLHIIREPTPERLTYDLFDRVNRGGTRLNNQEMRNAIYQGSCTKFLKTLSKINTFRLVTSNIPTQRMKDRYLILRTLSFYLWRKNISLDYESVNSTKIEYRSDLEDFLAKSMRFMNTKAFDISDLKENSYSKDELKNLIKSQDIFYTNLFENFNSAIENAYKLFGDDCFRLPTDGKIRRPINMALFEVFVYFFIEVNDYFDYSKDLIISEYNDLKNNAKFKETGKEEDNFVRSLTYTVDSNKSVSRRFDIVDKSIQLIKIL</sequence>
<protein>
    <submittedName>
        <fullName evidence="2">DUF262 domain-containing protein</fullName>
    </submittedName>
</protein>
<accession>A0A3G8ZEX8</accession>
<dbReference type="InterPro" id="IPR004919">
    <property type="entry name" value="GmrSD_N"/>
</dbReference>
<dbReference type="AlphaFoldDB" id="A0A3G8ZEX8"/>
<name>A0A3G8ZEX8_9FLAO</name>
<proteinExistence type="predicted"/>
<dbReference type="RefSeq" id="WP_124986283.1">
    <property type="nucleotide sequence ID" value="NZ_CP034160.1"/>
</dbReference>
<organism evidence="2 3">
    <name type="scientific">Epilithonimonas vandammei</name>
    <dbReference type="NCBI Taxonomy" id="2487072"/>
    <lineage>
        <taxon>Bacteria</taxon>
        <taxon>Pseudomonadati</taxon>
        <taxon>Bacteroidota</taxon>
        <taxon>Flavobacteriia</taxon>
        <taxon>Flavobacteriales</taxon>
        <taxon>Weeksellaceae</taxon>
        <taxon>Chryseobacterium group</taxon>
        <taxon>Epilithonimonas</taxon>
    </lineage>
</organism>
<dbReference type="KEGG" id="eva:EIB75_07790"/>
<dbReference type="Proteomes" id="UP000272316">
    <property type="component" value="Chromosome"/>
</dbReference>
<evidence type="ECO:0000259" key="1">
    <source>
        <dbReference type="Pfam" id="PF03235"/>
    </source>
</evidence>
<dbReference type="PANTHER" id="PTHR39639">
    <property type="entry name" value="CHROMOSOME 16, WHOLE GENOME SHOTGUN SEQUENCE"/>
    <property type="match status" value="1"/>
</dbReference>
<evidence type="ECO:0000313" key="2">
    <source>
        <dbReference type="EMBL" id="AZI55147.1"/>
    </source>
</evidence>
<evidence type="ECO:0000313" key="3">
    <source>
        <dbReference type="Proteomes" id="UP000272316"/>
    </source>
</evidence>
<dbReference type="EMBL" id="CP034160">
    <property type="protein sequence ID" value="AZI55147.1"/>
    <property type="molecule type" value="Genomic_DNA"/>
</dbReference>
<dbReference type="Pfam" id="PF03235">
    <property type="entry name" value="GmrSD_N"/>
    <property type="match status" value="1"/>
</dbReference>
<feature type="domain" description="GmrSD restriction endonucleases N-terminal" evidence="1">
    <location>
        <begin position="50"/>
        <end position="207"/>
    </location>
</feature>
<gene>
    <name evidence="2" type="ORF">EIB75_07790</name>
</gene>
<dbReference type="PANTHER" id="PTHR39639:SF1">
    <property type="entry name" value="DUF262 DOMAIN-CONTAINING PROTEIN"/>
    <property type="match status" value="1"/>
</dbReference>
<reference evidence="3" key="1">
    <citation type="submission" date="2018-11" db="EMBL/GenBank/DDBJ databases">
        <title>Proposal to divide the Flavobacteriaceae and reorganize its genera based on Amino Acid Identity values calculated from whole genome sequences.</title>
        <authorList>
            <person name="Nicholson A.C."/>
            <person name="Gulvik C.A."/>
            <person name="Whitney A.M."/>
            <person name="Sheth M."/>
            <person name="Batra D."/>
            <person name="Pryor J."/>
            <person name="Bernardet J.-F."/>
            <person name="Hugo C."/>
            <person name="Kampfer P."/>
            <person name="Newman J.D."/>
            <person name="McQuiston J.R."/>
        </authorList>
    </citation>
    <scope>NUCLEOTIDE SEQUENCE [LARGE SCALE GENOMIC DNA]</scope>
    <source>
        <strain evidence="3">H6466</strain>
    </source>
</reference>